<evidence type="ECO:0000313" key="2">
    <source>
        <dbReference type="EMBL" id="MCM6775380.1"/>
    </source>
</evidence>
<feature type="signal peptide" evidence="1">
    <location>
        <begin position="1"/>
        <end position="20"/>
    </location>
</feature>
<dbReference type="Proteomes" id="UP001139157">
    <property type="component" value="Unassembled WGS sequence"/>
</dbReference>
<evidence type="ECO:0000313" key="3">
    <source>
        <dbReference type="Proteomes" id="UP001139157"/>
    </source>
</evidence>
<dbReference type="AlphaFoldDB" id="A0A9X2E9M2"/>
<sequence length="118" mass="12267">MSRSLRRRAAALIVSCTVSAAAAQRRIAAAAAAARRIEADLDTIADTIGSAAVHDALAEVSDATDRLHDALRRLDRAIAPALPALCLTPSVRHSLDALHSSTEGMRSSCAADAIGRAR</sequence>
<proteinExistence type="predicted"/>
<accession>A0A9X2E9M2</accession>
<evidence type="ECO:0008006" key="4">
    <source>
        <dbReference type="Google" id="ProtNLM"/>
    </source>
</evidence>
<evidence type="ECO:0000256" key="1">
    <source>
        <dbReference type="SAM" id="SignalP"/>
    </source>
</evidence>
<reference evidence="2" key="1">
    <citation type="submission" date="2022-06" db="EMBL/GenBank/DDBJ databases">
        <title>Novel species in genus nocardia.</title>
        <authorList>
            <person name="Li F."/>
        </authorList>
    </citation>
    <scope>NUCLEOTIDE SEQUENCE</scope>
    <source>
        <strain evidence="2">CDC141</strain>
    </source>
</reference>
<protein>
    <recommendedName>
        <fullName evidence="4">Secreted protein</fullName>
    </recommendedName>
</protein>
<comment type="caution">
    <text evidence="2">The sequence shown here is derived from an EMBL/GenBank/DDBJ whole genome shotgun (WGS) entry which is preliminary data.</text>
</comment>
<feature type="chain" id="PRO_5040847382" description="Secreted protein" evidence="1">
    <location>
        <begin position="21"/>
        <end position="118"/>
    </location>
</feature>
<organism evidence="2 3">
    <name type="scientific">Nocardia pulmonis</name>
    <dbReference type="NCBI Taxonomy" id="2951408"/>
    <lineage>
        <taxon>Bacteria</taxon>
        <taxon>Bacillati</taxon>
        <taxon>Actinomycetota</taxon>
        <taxon>Actinomycetes</taxon>
        <taxon>Mycobacteriales</taxon>
        <taxon>Nocardiaceae</taxon>
        <taxon>Nocardia</taxon>
    </lineage>
</organism>
<gene>
    <name evidence="2" type="ORF">NDR86_18055</name>
</gene>
<dbReference type="EMBL" id="JAMRXG010000007">
    <property type="protein sequence ID" value="MCM6775380.1"/>
    <property type="molecule type" value="Genomic_DNA"/>
</dbReference>
<name>A0A9X2E9M2_9NOCA</name>
<keyword evidence="1" id="KW-0732">Signal</keyword>
<keyword evidence="3" id="KW-1185">Reference proteome</keyword>
<dbReference type="RefSeq" id="WP_251913619.1">
    <property type="nucleotide sequence ID" value="NZ_JAMRXG010000007.1"/>
</dbReference>